<evidence type="ECO:0000259" key="1">
    <source>
        <dbReference type="Pfam" id="PF13086"/>
    </source>
</evidence>
<proteinExistence type="predicted"/>
<reference evidence="4" key="1">
    <citation type="journal article" date="2019" name="Int. J. Syst. Evol. Microbiol.">
        <title>The Global Catalogue of Microorganisms (GCM) 10K type strain sequencing project: providing services to taxonomists for standard genome sequencing and annotation.</title>
        <authorList>
            <consortium name="The Broad Institute Genomics Platform"/>
            <consortium name="The Broad Institute Genome Sequencing Center for Infectious Disease"/>
            <person name="Wu L."/>
            <person name="Ma J."/>
        </authorList>
    </citation>
    <scope>NUCLEOTIDE SEQUENCE [LARGE SCALE GENOMIC DNA]</scope>
    <source>
        <strain evidence="4">CECT 9128</strain>
    </source>
</reference>
<dbReference type="InterPro" id="IPR047187">
    <property type="entry name" value="SF1_C_Upf1"/>
</dbReference>
<dbReference type="SUPFAM" id="SSF52540">
    <property type="entry name" value="P-loop containing nucleoside triphosphate hydrolases"/>
    <property type="match status" value="1"/>
</dbReference>
<dbReference type="Pfam" id="PF13086">
    <property type="entry name" value="AAA_11"/>
    <property type="match status" value="1"/>
</dbReference>
<feature type="domain" description="DNA2/NAM7 helicase helicase" evidence="1">
    <location>
        <begin position="125"/>
        <end position="474"/>
    </location>
</feature>
<sequence>MALKRELIYIDGKDETDRIEKYSYKANRCVIVFKNSNREFAYSKNRAKIIKTAVSNDNAFEVFKYLKEIEDAIGLKSETGKNILAKSYESIYTIPEKSVLSNFIKANLSPGNYDSSDPKYFPFGFNLSQKQAVSNGLSKKLSVIEGPPGTGKTQTILNIIANAISNNQTVAVVSSNNSATENVYEKLEKNGLSFIAALLGSSKKKQAFIESQKQVPDLSQFNLSIKKENYLKDNIANLLTQISENQDNKNELALLKLEIDQFKTEFRHFKDTYQDKIIEPLNFRKSISAEKILKLWVSLDAYAEKENKPGFFKRLLYRFKYGLKEESFRTHTLDEMIINCQFNYYDAKIKELDKRIDHSQQFLKNFSFDEKMKTYTNYCMFLLKAELHKRYRKQTRKIYSINELRQKSEEFIKDYPVIMSTTYSLKRALSHNILYDYVIIDEASQVDLATGVLALSCAKQAIIVGDVKQLPNVVNEDVQRKTDMIFDSYKLKEAYRYSNHSLLSSLLELLPEIPKTLLREHYRCHPKIIEFCNQKFYNNQLIVHTTNKNKRQPLKVYKTVEGNHARELMNQRQIDVIKQEIITNEKLDLVDLGIVTPYRKQSDALKQAFTGNTIKADTVNKFQGRENEVIILSTVDNEISDFTDNENRINVAVSRAVDQLIVVIHGNDNKKDGHITDLINYIRYNNFDTIYSELNSVFDLLYKCYD</sequence>
<dbReference type="PANTHER" id="PTHR10887">
    <property type="entry name" value="DNA2/NAM7 HELICASE FAMILY"/>
    <property type="match status" value="1"/>
</dbReference>
<dbReference type="InterPro" id="IPR041677">
    <property type="entry name" value="DNA2/NAM7_AAA_11"/>
</dbReference>
<dbReference type="InterPro" id="IPR041679">
    <property type="entry name" value="DNA2/NAM7-like_C"/>
</dbReference>
<dbReference type="Gene3D" id="3.40.50.300">
    <property type="entry name" value="P-loop containing nucleotide triphosphate hydrolases"/>
    <property type="match status" value="3"/>
</dbReference>
<dbReference type="CDD" id="cd18808">
    <property type="entry name" value="SF1_C_Upf1"/>
    <property type="match status" value="1"/>
</dbReference>
<dbReference type="Pfam" id="PF13087">
    <property type="entry name" value="AAA_12"/>
    <property type="match status" value="1"/>
</dbReference>
<accession>A0ABV8HFP9</accession>
<dbReference type="Proteomes" id="UP001595793">
    <property type="component" value="Unassembled WGS sequence"/>
</dbReference>
<protein>
    <submittedName>
        <fullName evidence="3">AAA domain-containing protein</fullName>
    </submittedName>
</protein>
<name>A0ABV8HFP9_9FLAO</name>
<dbReference type="CDD" id="cd17934">
    <property type="entry name" value="DEXXQc_Upf1-like"/>
    <property type="match status" value="1"/>
</dbReference>
<dbReference type="EMBL" id="JBHSAS010000034">
    <property type="protein sequence ID" value="MFC4029665.1"/>
    <property type="molecule type" value="Genomic_DNA"/>
</dbReference>
<dbReference type="RefSeq" id="WP_290232099.1">
    <property type="nucleotide sequence ID" value="NZ_JAUFPZ010000002.1"/>
</dbReference>
<evidence type="ECO:0000259" key="2">
    <source>
        <dbReference type="Pfam" id="PF13087"/>
    </source>
</evidence>
<dbReference type="InterPro" id="IPR027417">
    <property type="entry name" value="P-loop_NTPase"/>
</dbReference>
<comment type="caution">
    <text evidence="3">The sequence shown here is derived from an EMBL/GenBank/DDBJ whole genome shotgun (WGS) entry which is preliminary data.</text>
</comment>
<dbReference type="InterPro" id="IPR045055">
    <property type="entry name" value="DNA2/NAM7-like"/>
</dbReference>
<gene>
    <name evidence="3" type="ORF">ACFOS1_19770</name>
</gene>
<evidence type="ECO:0000313" key="4">
    <source>
        <dbReference type="Proteomes" id="UP001595793"/>
    </source>
</evidence>
<feature type="domain" description="DNA2/NAM7 helicase-like C-terminal" evidence="2">
    <location>
        <begin position="500"/>
        <end position="665"/>
    </location>
</feature>
<evidence type="ECO:0000313" key="3">
    <source>
        <dbReference type="EMBL" id="MFC4029665.1"/>
    </source>
</evidence>
<organism evidence="3 4">
    <name type="scientific">Zunongwangia endophytica</name>
    <dbReference type="NCBI Taxonomy" id="1808945"/>
    <lineage>
        <taxon>Bacteria</taxon>
        <taxon>Pseudomonadati</taxon>
        <taxon>Bacteroidota</taxon>
        <taxon>Flavobacteriia</taxon>
        <taxon>Flavobacteriales</taxon>
        <taxon>Flavobacteriaceae</taxon>
        <taxon>Zunongwangia</taxon>
    </lineage>
</organism>
<keyword evidence="4" id="KW-1185">Reference proteome</keyword>